<dbReference type="Pfam" id="PF01765">
    <property type="entry name" value="RRF"/>
    <property type="match status" value="1"/>
</dbReference>
<comment type="subcellular location">
    <subcellularLocation>
        <location evidence="1 6">Cytoplasm</location>
    </subcellularLocation>
</comment>
<reference evidence="8" key="1">
    <citation type="submission" date="2019-02" db="EMBL/GenBank/DDBJ databases">
        <authorList>
            <person name="Gruber-Vodicka R. H."/>
            <person name="Seah K. B. B."/>
        </authorList>
    </citation>
    <scope>NUCLEOTIDE SEQUENCE</scope>
    <source>
        <strain evidence="8">BECK_BY1</strain>
    </source>
</reference>
<comment type="similarity">
    <text evidence="2 6">Belongs to the RRF family.</text>
</comment>
<dbReference type="InterPro" id="IPR023584">
    <property type="entry name" value="Ribosome_recyc_fac_dom"/>
</dbReference>
<keyword evidence="3 6" id="KW-0963">Cytoplasm</keyword>
<sequence>MIEGIKTDAQRRMQKSFEALIYAFRKIRTGRAHTSLLDHILVPYYGNDTPLSQVANISVGDHRTLLVTPWEAKIVPEIEKAIMNADLGLNPVTAGNVIRIPLPPLTEERRHEMIRVVRHEAESARVAIRNIRRDANHSLKTLVKDKAITEDEERRAEESIQKLTDKSIGEIDELLRVKEADLMVV</sequence>
<dbReference type="HAMAP" id="MF_00040">
    <property type="entry name" value="RRF"/>
    <property type="match status" value="1"/>
</dbReference>
<evidence type="ECO:0000256" key="2">
    <source>
        <dbReference type="ARBA" id="ARBA00005912"/>
    </source>
</evidence>
<gene>
    <name evidence="6" type="primary">frr</name>
    <name evidence="8" type="ORF">BECKTUN1418D_GA0071000_102512</name>
</gene>
<dbReference type="SUPFAM" id="SSF55194">
    <property type="entry name" value="Ribosome recycling factor, RRF"/>
    <property type="match status" value="1"/>
</dbReference>
<comment type="function">
    <text evidence="5 6">Responsible for the release of ribosomes from messenger RNA at the termination of protein biosynthesis. May increase the efficiency of translation by recycling ribosomes from one round of translation to another.</text>
</comment>
<name>A0A450ZMA8_9GAMM</name>
<evidence type="ECO:0000256" key="3">
    <source>
        <dbReference type="ARBA" id="ARBA00022490"/>
    </source>
</evidence>
<organism evidence="8">
    <name type="scientific">Candidatus Kentrum sp. TUN</name>
    <dbReference type="NCBI Taxonomy" id="2126343"/>
    <lineage>
        <taxon>Bacteria</taxon>
        <taxon>Pseudomonadati</taxon>
        <taxon>Pseudomonadota</taxon>
        <taxon>Gammaproteobacteria</taxon>
        <taxon>Candidatus Kentrum</taxon>
    </lineage>
</organism>
<dbReference type="GO" id="GO:0005829">
    <property type="term" value="C:cytosol"/>
    <property type="evidence" value="ECO:0007669"/>
    <property type="project" value="GOC"/>
</dbReference>
<dbReference type="Gene3D" id="3.30.1360.40">
    <property type="match status" value="1"/>
</dbReference>
<keyword evidence="4 6" id="KW-0648">Protein biosynthesis</keyword>
<evidence type="ECO:0000256" key="4">
    <source>
        <dbReference type="ARBA" id="ARBA00022917"/>
    </source>
</evidence>
<proteinExistence type="inferred from homology"/>
<dbReference type="InterPro" id="IPR036191">
    <property type="entry name" value="RRF_sf"/>
</dbReference>
<dbReference type="InterPro" id="IPR002661">
    <property type="entry name" value="Ribosome_recyc_fac"/>
</dbReference>
<dbReference type="EMBL" id="CAADFX010000025">
    <property type="protein sequence ID" value="VFK54955.1"/>
    <property type="molecule type" value="Genomic_DNA"/>
</dbReference>
<dbReference type="Gene3D" id="1.10.132.20">
    <property type="entry name" value="Ribosome-recycling factor"/>
    <property type="match status" value="1"/>
</dbReference>
<dbReference type="PANTHER" id="PTHR20982">
    <property type="entry name" value="RIBOSOME RECYCLING FACTOR"/>
    <property type="match status" value="1"/>
</dbReference>
<dbReference type="FunFam" id="3.30.1360.40:FF:000001">
    <property type="entry name" value="Ribosome-recycling factor"/>
    <property type="match status" value="1"/>
</dbReference>
<dbReference type="NCBIfam" id="TIGR00496">
    <property type="entry name" value="frr"/>
    <property type="match status" value="1"/>
</dbReference>
<dbReference type="CDD" id="cd00520">
    <property type="entry name" value="RRF"/>
    <property type="match status" value="1"/>
</dbReference>
<feature type="domain" description="Ribosome recycling factor" evidence="7">
    <location>
        <begin position="24"/>
        <end position="183"/>
    </location>
</feature>
<evidence type="ECO:0000256" key="5">
    <source>
        <dbReference type="ARBA" id="ARBA00025050"/>
    </source>
</evidence>
<evidence type="ECO:0000256" key="6">
    <source>
        <dbReference type="HAMAP-Rule" id="MF_00040"/>
    </source>
</evidence>
<evidence type="ECO:0000259" key="7">
    <source>
        <dbReference type="Pfam" id="PF01765"/>
    </source>
</evidence>
<dbReference type="GO" id="GO:0043023">
    <property type="term" value="F:ribosomal large subunit binding"/>
    <property type="evidence" value="ECO:0007669"/>
    <property type="project" value="TreeGrafter"/>
</dbReference>
<dbReference type="GO" id="GO:0002184">
    <property type="term" value="P:cytoplasmic translational termination"/>
    <property type="evidence" value="ECO:0007669"/>
    <property type="project" value="TreeGrafter"/>
</dbReference>
<dbReference type="FunFam" id="1.10.132.20:FF:000001">
    <property type="entry name" value="Ribosome-recycling factor"/>
    <property type="match status" value="1"/>
</dbReference>
<dbReference type="PANTHER" id="PTHR20982:SF3">
    <property type="entry name" value="MITOCHONDRIAL RIBOSOME RECYCLING FACTOR PSEUDO 1"/>
    <property type="match status" value="1"/>
</dbReference>
<evidence type="ECO:0000256" key="1">
    <source>
        <dbReference type="ARBA" id="ARBA00004496"/>
    </source>
</evidence>
<accession>A0A450ZMA8</accession>
<evidence type="ECO:0000313" key="8">
    <source>
        <dbReference type="EMBL" id="VFK54955.1"/>
    </source>
</evidence>
<protein>
    <recommendedName>
        <fullName evidence="6">Ribosome-recycling factor</fullName>
        <shortName evidence="6">RRF</shortName>
    </recommendedName>
    <alternativeName>
        <fullName evidence="6">Ribosome-releasing factor</fullName>
    </alternativeName>
</protein>
<dbReference type="AlphaFoldDB" id="A0A450ZMA8"/>